<reference evidence="3" key="2">
    <citation type="submission" date="2013-10" db="EMBL/GenBank/DDBJ databases">
        <authorList>
            <person name="Aslett M."/>
        </authorList>
    </citation>
    <scope>NUCLEOTIDE SEQUENCE [LARGE SCALE GENOMIC DNA]</scope>
    <source>
        <strain evidence="3">Houghton</strain>
    </source>
</reference>
<evidence type="ECO:0000313" key="3">
    <source>
        <dbReference type="EMBL" id="CDJ50784.1"/>
    </source>
</evidence>
<proteinExistence type="predicted"/>
<evidence type="ECO:0000256" key="2">
    <source>
        <dbReference type="SAM" id="Phobius"/>
    </source>
</evidence>
<feature type="region of interest" description="Disordered" evidence="1">
    <location>
        <begin position="213"/>
        <end position="238"/>
    </location>
</feature>
<dbReference type="VEuPathDB" id="ToxoDB:EBH_0036370"/>
<protein>
    <submittedName>
        <fullName evidence="3">SAG family member</fullName>
    </submittedName>
</protein>
<evidence type="ECO:0000256" key="1">
    <source>
        <dbReference type="SAM" id="MobiDB-lite"/>
    </source>
</evidence>
<keyword evidence="4" id="KW-1185">Reference proteome</keyword>
<gene>
    <name evidence="3" type="ORF">EBH_0036370</name>
</gene>
<keyword evidence="2" id="KW-0812">Transmembrane</keyword>
<dbReference type="Proteomes" id="UP000030750">
    <property type="component" value="Unassembled WGS sequence"/>
</dbReference>
<keyword evidence="2" id="KW-1133">Transmembrane helix</keyword>
<dbReference type="OrthoDB" id="347313at2759"/>
<dbReference type="AlphaFoldDB" id="U6LQA5"/>
<name>U6LQA5_9EIME</name>
<sequence length="622" mass="67564">MSNGDPATARRCVYNDDHCKEVINQWRKSIDPQAANYEPYTSTPSSDLTTFLAQTTCENLKAGTYNHVAASDSNRFVISASSGEAAYRSNMTCADALEQWKSGYAAFGGEDPADYQEQDPPYNNANAVGLVSLLNDSAQKMYCGLTQGCTPKMVVCYFENAPITVGNPPVSREMWHKLEENQKTKPVLTPHGDDGEHKECLKAVNAVRTVEGLGLPEFTGPSPGKALRKRSPRSEGKPYEEALYSLTCQQIKEKSVQPTAAKGYTLIYATNDNGETAPTAEEAVAFWQTGFKKLGDKLPPAFNDKTHVRSESEEITNEIYYTDNAVAGYVSIMADGEHEMRCYDATGCEDSSALICFLSDPTLVHEKPPISRSSETTTKVTPCRYTNDALCPLNSNDTWEKILALSETGNDDITYEKLAEDKNCLTEINEFRTQDSLGLTEFVVEEEAATKSSKKSKTTDAEAESNKLMKNLTCADLKAGTVKILAEGVKGSLMYYSGSTATCSDAVSAWKKGYEKFSDVTIPPEYTAEEKLYQAGEATNFISLVSEGTNTTATCYSVSGCEEKALACVLKPAVFTEGASPIKEETWTKVTTALSSGASAASVYGALLSSFALVFGLFALSF</sequence>
<keyword evidence="2" id="KW-0472">Membrane</keyword>
<dbReference type="InterPro" id="IPR021288">
    <property type="entry name" value="Surface_antigen"/>
</dbReference>
<reference evidence="3" key="1">
    <citation type="submission" date="2013-10" db="EMBL/GenBank/DDBJ databases">
        <title>Genomic analysis of the causative agents of coccidiosis in chickens.</title>
        <authorList>
            <person name="Reid A.J."/>
            <person name="Blake D."/>
            <person name="Billington K."/>
            <person name="Browne H."/>
            <person name="Dunn M."/>
            <person name="Hung S."/>
            <person name="Kawahara F."/>
            <person name="Miranda-Saavedra D."/>
            <person name="Mourier T."/>
            <person name="Nagra H."/>
            <person name="Otto T.D."/>
            <person name="Rawlings N."/>
            <person name="Sanchez A."/>
            <person name="Sanders M."/>
            <person name="Subramaniam C."/>
            <person name="Tay Y."/>
            <person name="Dear P."/>
            <person name="Doerig C."/>
            <person name="Gruber A."/>
            <person name="Parkinson J."/>
            <person name="Shirley M."/>
            <person name="Wan K.L."/>
            <person name="Berriman M."/>
            <person name="Tomley F."/>
            <person name="Pain A."/>
        </authorList>
    </citation>
    <scope>NUCLEOTIDE SEQUENCE [LARGE SCALE GENOMIC DNA]</scope>
    <source>
        <strain evidence="3">Houghton</strain>
    </source>
</reference>
<dbReference type="Pfam" id="PF11054">
    <property type="entry name" value="Surface_antigen"/>
    <property type="match status" value="3"/>
</dbReference>
<organism evidence="3 4">
    <name type="scientific">Eimeria brunetti</name>
    <dbReference type="NCBI Taxonomy" id="51314"/>
    <lineage>
        <taxon>Eukaryota</taxon>
        <taxon>Sar</taxon>
        <taxon>Alveolata</taxon>
        <taxon>Apicomplexa</taxon>
        <taxon>Conoidasida</taxon>
        <taxon>Coccidia</taxon>
        <taxon>Eucoccidiorida</taxon>
        <taxon>Eimeriorina</taxon>
        <taxon>Eimeriidae</taxon>
        <taxon>Eimeria</taxon>
    </lineage>
</organism>
<accession>U6LQA5</accession>
<evidence type="ECO:0000313" key="4">
    <source>
        <dbReference type="Proteomes" id="UP000030750"/>
    </source>
</evidence>
<dbReference type="EMBL" id="HG712412">
    <property type="protein sequence ID" value="CDJ50784.1"/>
    <property type="molecule type" value="Genomic_DNA"/>
</dbReference>
<feature type="transmembrane region" description="Helical" evidence="2">
    <location>
        <begin position="601"/>
        <end position="620"/>
    </location>
</feature>